<keyword evidence="1" id="KW-0812">Transmembrane</keyword>
<evidence type="ECO:0000256" key="1">
    <source>
        <dbReference type="SAM" id="Phobius"/>
    </source>
</evidence>
<evidence type="ECO:0000313" key="3">
    <source>
        <dbReference type="Proteomes" id="UP000176725"/>
    </source>
</evidence>
<feature type="transmembrane region" description="Helical" evidence="1">
    <location>
        <begin position="225"/>
        <end position="245"/>
    </location>
</feature>
<dbReference type="STRING" id="1802521.A2893_05215"/>
<reference evidence="2 3" key="1">
    <citation type="journal article" date="2016" name="Nat. Commun.">
        <title>Thousands of microbial genomes shed light on interconnected biogeochemical processes in an aquifer system.</title>
        <authorList>
            <person name="Anantharaman K."/>
            <person name="Brown C.T."/>
            <person name="Hug L.A."/>
            <person name="Sharon I."/>
            <person name="Castelle C.J."/>
            <person name="Probst A.J."/>
            <person name="Thomas B.C."/>
            <person name="Singh A."/>
            <person name="Wilkins M.J."/>
            <person name="Karaoz U."/>
            <person name="Brodie E.L."/>
            <person name="Williams K.H."/>
            <person name="Hubbard S.S."/>
            <person name="Banfield J.F."/>
        </authorList>
    </citation>
    <scope>NUCLEOTIDE SEQUENCE [LARGE SCALE GENOMIC DNA]</scope>
</reference>
<feature type="transmembrane region" description="Helical" evidence="1">
    <location>
        <begin position="329"/>
        <end position="346"/>
    </location>
</feature>
<name>A0A1F8BLU0_9BACT</name>
<sequence length="533" mass="62510">MPSGKIRSSTHFHNFLFLLLIFLISLWSLKPILNSPGRTLVDAGDDILITWIINQNIQKIPYDLDAIFEGNIFYPYKNTLSYSEHFLPSAILSFLPVKISGLPILAYNFNLIFGQIATVTVLYLWFSEMTKDKFSSFVAATALGVSQIRIFYFAHLQMWNMQWWLIALWMIWRFRTYSKVKHLYLAGIFSAIQFWESVLPLYFIFFGFLLMFFSRMKILIKNYRHILGALLTFSIFTMPLINSYLKVSQEFRYVRSIRDAAHFSMSVDELWGRFFSPGLFGLTLISVLLFDKKVFNKIKDLKWVILLTMFAFVMSLGPVLKWQGETFKIWERIFIPLPYGVFYYIIPGFGSLRTPLRWLWLFALGLSIFSVISLSLYKSKLRNIILAGCLLVVLFGGARIRKVYYAPVPSQYPQVYKFLRNQEKEVVIELPMYNWAFGEPAKNEFWRMLYSLEHRKKLVNGASGFAPPEYEALADILWSRFPSIELESKLKEIGVNYIVVHKKEFDSEKLQEISNWGKEKIIYEDDKESVYEI</sequence>
<dbReference type="Proteomes" id="UP000176725">
    <property type="component" value="Unassembled WGS sequence"/>
</dbReference>
<evidence type="ECO:0008006" key="4">
    <source>
        <dbReference type="Google" id="ProtNLM"/>
    </source>
</evidence>
<protein>
    <recommendedName>
        <fullName evidence="4">Glycosyltransferase RgtA/B/C/D-like domain-containing protein</fullName>
    </recommendedName>
</protein>
<dbReference type="EMBL" id="MGHH01000007">
    <property type="protein sequence ID" value="OGM65026.1"/>
    <property type="molecule type" value="Genomic_DNA"/>
</dbReference>
<organism evidence="2 3">
    <name type="scientific">Candidatus Woesebacteria bacterium RIFCSPLOWO2_01_FULL_39_25</name>
    <dbReference type="NCBI Taxonomy" id="1802521"/>
    <lineage>
        <taxon>Bacteria</taxon>
        <taxon>Candidatus Woeseibacteriota</taxon>
    </lineage>
</organism>
<feature type="transmembrane region" description="Helical" evidence="1">
    <location>
        <begin position="274"/>
        <end position="291"/>
    </location>
</feature>
<dbReference type="AlphaFoldDB" id="A0A1F8BLU0"/>
<accession>A0A1F8BLU0</accession>
<feature type="transmembrane region" description="Helical" evidence="1">
    <location>
        <begin position="12"/>
        <end position="29"/>
    </location>
</feature>
<comment type="caution">
    <text evidence="2">The sequence shown here is derived from an EMBL/GenBank/DDBJ whole genome shotgun (WGS) entry which is preliminary data.</text>
</comment>
<feature type="transmembrane region" description="Helical" evidence="1">
    <location>
        <begin position="192"/>
        <end position="213"/>
    </location>
</feature>
<keyword evidence="1" id="KW-1133">Transmembrane helix</keyword>
<feature type="transmembrane region" description="Helical" evidence="1">
    <location>
        <begin position="358"/>
        <end position="377"/>
    </location>
</feature>
<feature type="transmembrane region" description="Helical" evidence="1">
    <location>
        <begin position="383"/>
        <end position="400"/>
    </location>
</feature>
<feature type="transmembrane region" description="Helical" evidence="1">
    <location>
        <begin position="150"/>
        <end position="172"/>
    </location>
</feature>
<gene>
    <name evidence="2" type="ORF">A2893_05215</name>
</gene>
<feature type="transmembrane region" description="Helical" evidence="1">
    <location>
        <begin position="104"/>
        <end position="126"/>
    </location>
</feature>
<keyword evidence="1" id="KW-0472">Membrane</keyword>
<feature type="transmembrane region" description="Helical" evidence="1">
    <location>
        <begin position="303"/>
        <end position="323"/>
    </location>
</feature>
<evidence type="ECO:0000313" key="2">
    <source>
        <dbReference type="EMBL" id="OGM65026.1"/>
    </source>
</evidence>
<proteinExistence type="predicted"/>